<dbReference type="EMBL" id="MFLY01000029">
    <property type="protein sequence ID" value="OGG72825.1"/>
    <property type="molecule type" value="Genomic_DNA"/>
</dbReference>
<dbReference type="GO" id="GO:0008299">
    <property type="term" value="P:isoprenoid biosynthetic process"/>
    <property type="evidence" value="ECO:0007669"/>
    <property type="project" value="InterPro"/>
</dbReference>
<evidence type="ECO:0000313" key="2">
    <source>
        <dbReference type="EMBL" id="OGG72825.1"/>
    </source>
</evidence>
<sequence>MNITPESCNKALKEMSVIVDAELSRTLEERAKGPVAHMYNMLRYFLGYVDADFVPTKEESGKRFRPSLCLLLADAYGAREKALEAAVAIELFHNFTLIHDDVEDRDEYRRNKPTVWKLWGINHAINSGDVQSLLATEWITRAARQSDVGARLAKILTEAFIEVGEGQHLDFELGENSLETDAVSEERYFLMTEKKSGVLVRVSAEVAGVAGGKDEKECSHLREYGTYFGMAYQMADDYRSVWTTQTVTGKDTHSDIREHKRTLPFLYTYTELTSGAKNRLKELYSLSRQLSESEIVEVSVLFDSTHAREKVRAKIHEYVFKAKQAAEELTIPEETRAILMGLIDMLVPEGSEETQAIFTESIPIALI</sequence>
<dbReference type="CDD" id="cd00685">
    <property type="entry name" value="Trans_IPPS_HT"/>
    <property type="match status" value="1"/>
</dbReference>
<gene>
    <name evidence="2" type="ORF">A3A38_02540</name>
</gene>
<dbReference type="Proteomes" id="UP000177306">
    <property type="component" value="Unassembled WGS sequence"/>
</dbReference>
<dbReference type="PANTHER" id="PTHR12001">
    <property type="entry name" value="GERANYLGERANYL PYROPHOSPHATE SYNTHASE"/>
    <property type="match status" value="1"/>
</dbReference>
<protein>
    <recommendedName>
        <fullName evidence="4">Polyprenyl synthetase</fullName>
    </recommendedName>
</protein>
<dbReference type="AlphaFoldDB" id="A0A1F6EGN6"/>
<evidence type="ECO:0000256" key="1">
    <source>
        <dbReference type="RuleBase" id="RU004466"/>
    </source>
</evidence>
<dbReference type="PANTHER" id="PTHR12001:SF86">
    <property type="entry name" value="GERANYLGERANYL DIPHOSPHATE SYNTHASE"/>
    <property type="match status" value="1"/>
</dbReference>
<dbReference type="SUPFAM" id="SSF48576">
    <property type="entry name" value="Terpenoid synthases"/>
    <property type="match status" value="1"/>
</dbReference>
<comment type="similarity">
    <text evidence="1">Belongs to the FPP/GGPP synthase family.</text>
</comment>
<evidence type="ECO:0000313" key="3">
    <source>
        <dbReference type="Proteomes" id="UP000177306"/>
    </source>
</evidence>
<dbReference type="InterPro" id="IPR008949">
    <property type="entry name" value="Isoprenoid_synthase_dom_sf"/>
</dbReference>
<proteinExistence type="inferred from homology"/>
<dbReference type="SFLD" id="SFLDS00005">
    <property type="entry name" value="Isoprenoid_Synthase_Type_I"/>
    <property type="match status" value="1"/>
</dbReference>
<dbReference type="Gene3D" id="1.10.600.10">
    <property type="entry name" value="Farnesyl Diphosphate Synthase"/>
    <property type="match status" value="1"/>
</dbReference>
<comment type="caution">
    <text evidence="2">The sequence shown here is derived from an EMBL/GenBank/DDBJ whole genome shotgun (WGS) entry which is preliminary data.</text>
</comment>
<keyword evidence="1" id="KW-0808">Transferase</keyword>
<evidence type="ECO:0008006" key="4">
    <source>
        <dbReference type="Google" id="ProtNLM"/>
    </source>
</evidence>
<name>A0A1F6EGN6_9BACT</name>
<accession>A0A1F6EGN6</accession>
<reference evidence="2 3" key="1">
    <citation type="journal article" date="2016" name="Nat. Commun.">
        <title>Thousands of microbial genomes shed light on interconnected biogeochemical processes in an aquifer system.</title>
        <authorList>
            <person name="Anantharaman K."/>
            <person name="Brown C.T."/>
            <person name="Hug L.A."/>
            <person name="Sharon I."/>
            <person name="Castelle C.J."/>
            <person name="Probst A.J."/>
            <person name="Thomas B.C."/>
            <person name="Singh A."/>
            <person name="Wilkins M.J."/>
            <person name="Karaoz U."/>
            <person name="Brodie E.L."/>
            <person name="Williams K.H."/>
            <person name="Hubbard S.S."/>
            <person name="Banfield J.F."/>
        </authorList>
    </citation>
    <scope>NUCLEOTIDE SEQUENCE [LARGE SCALE GENOMIC DNA]</scope>
</reference>
<dbReference type="GO" id="GO:0004659">
    <property type="term" value="F:prenyltransferase activity"/>
    <property type="evidence" value="ECO:0007669"/>
    <property type="project" value="InterPro"/>
</dbReference>
<dbReference type="InterPro" id="IPR000092">
    <property type="entry name" value="Polyprenyl_synt"/>
</dbReference>
<dbReference type="SFLD" id="SFLDG01017">
    <property type="entry name" value="Polyprenyl_Transferase_Like"/>
    <property type="match status" value="1"/>
</dbReference>
<dbReference type="Pfam" id="PF00348">
    <property type="entry name" value="polyprenyl_synt"/>
    <property type="match status" value="1"/>
</dbReference>
<organism evidence="2 3">
    <name type="scientific">Candidatus Kaiserbacteria bacterium RIFCSPLOWO2_01_FULL_53_17</name>
    <dbReference type="NCBI Taxonomy" id="1798511"/>
    <lineage>
        <taxon>Bacteria</taxon>
        <taxon>Candidatus Kaiseribacteriota</taxon>
    </lineage>
</organism>